<evidence type="ECO:0000256" key="1">
    <source>
        <dbReference type="ARBA" id="ARBA00038158"/>
    </source>
</evidence>
<dbReference type="Gene3D" id="3.40.50.150">
    <property type="entry name" value="Vaccinia Virus protein VP39"/>
    <property type="match status" value="1"/>
</dbReference>
<keyword evidence="3" id="KW-0489">Methyltransferase</keyword>
<evidence type="ECO:0000256" key="2">
    <source>
        <dbReference type="SAM" id="Phobius"/>
    </source>
</evidence>
<dbReference type="Proteomes" id="UP000028545">
    <property type="component" value="Unassembled WGS sequence"/>
</dbReference>
<accession>A0A084G106</accession>
<proteinExistence type="inferred from homology"/>
<comment type="similarity">
    <text evidence="1">Belongs to the methyltransferase superfamily. LaeA methyltransferase family.</text>
</comment>
<organism evidence="3 4">
    <name type="scientific">Pseudallescheria apiosperma</name>
    <name type="common">Scedosporium apiospermum</name>
    <dbReference type="NCBI Taxonomy" id="563466"/>
    <lineage>
        <taxon>Eukaryota</taxon>
        <taxon>Fungi</taxon>
        <taxon>Dikarya</taxon>
        <taxon>Ascomycota</taxon>
        <taxon>Pezizomycotina</taxon>
        <taxon>Sordariomycetes</taxon>
        <taxon>Hypocreomycetidae</taxon>
        <taxon>Microascales</taxon>
        <taxon>Microascaceae</taxon>
        <taxon>Scedosporium</taxon>
    </lineage>
</organism>
<protein>
    <submittedName>
        <fullName evidence="3">Demethylmenaquinone methyltransferase</fullName>
        <ecNumber evidence="3">2.1.1.163</ecNumber>
    </submittedName>
</protein>
<dbReference type="SUPFAM" id="SSF53335">
    <property type="entry name" value="S-adenosyl-L-methionine-dependent methyltransferases"/>
    <property type="match status" value="1"/>
</dbReference>
<dbReference type="Pfam" id="PF13489">
    <property type="entry name" value="Methyltransf_23"/>
    <property type="match status" value="1"/>
</dbReference>
<evidence type="ECO:0000313" key="3">
    <source>
        <dbReference type="EMBL" id="KEZ41018.1"/>
    </source>
</evidence>
<dbReference type="InterPro" id="IPR029063">
    <property type="entry name" value="SAM-dependent_MTases_sf"/>
</dbReference>
<dbReference type="HOGENOM" id="CLU_010595_7_1_1"/>
<dbReference type="VEuPathDB" id="FungiDB:SAPIO_CDS7050"/>
<dbReference type="AlphaFoldDB" id="A0A084G106"/>
<feature type="transmembrane region" description="Helical" evidence="2">
    <location>
        <begin position="327"/>
        <end position="348"/>
    </location>
</feature>
<keyword evidence="3" id="KW-0808">Transferase</keyword>
<dbReference type="OrthoDB" id="2013972at2759"/>
<dbReference type="GO" id="GO:0043770">
    <property type="term" value="F:demethylmenaquinone methyltransferase activity"/>
    <property type="evidence" value="ECO:0007669"/>
    <property type="project" value="UniProtKB-EC"/>
</dbReference>
<keyword evidence="2" id="KW-0472">Membrane</keyword>
<dbReference type="RefSeq" id="XP_016640817.1">
    <property type="nucleotide sequence ID" value="XM_016788990.1"/>
</dbReference>
<dbReference type="EC" id="2.1.1.163" evidence="3"/>
<dbReference type="OMA" id="GWIECHD"/>
<dbReference type="PANTHER" id="PTHR43591">
    <property type="entry name" value="METHYLTRANSFERASE"/>
    <property type="match status" value="1"/>
</dbReference>
<dbReference type="GO" id="GO:0032259">
    <property type="term" value="P:methylation"/>
    <property type="evidence" value="ECO:0007669"/>
    <property type="project" value="UniProtKB-KW"/>
</dbReference>
<name>A0A084G106_PSEDA</name>
<dbReference type="GeneID" id="27726122"/>
<evidence type="ECO:0000313" key="4">
    <source>
        <dbReference type="Proteomes" id="UP000028545"/>
    </source>
</evidence>
<sequence length="349" mass="38160">MDFTSDYEPSSASSGFTSIETATKYHIYENGRRYQAFVEGRYPLPNDEGELNREEIKHSMAKVVTGSSIGLAPVGDSPQKIIDLGTGSGVWAIEAADRYPSAHVIGIDLSPIQPYFAPPNVEWKIDDLEADWPPAYRNSDYIHARCFITTIRNPTKLISSVYEHLRPGGWVEFEDITPIPVFEPTTSPPSPSSLLLTRFFSLINTDFAHRYGWSPSLPSHLPTALSSAGLVNVGVRRERLPLGPRPRAKSDAKTREVALYMQLLVDGLVAGVLAKHRELDLTGEEAEVLAKGVEAAVRDPGVSSASQTGFLSSPLHSCLGTGISHDFNIIILSITILIFIVFVITIIAS</sequence>
<comment type="caution">
    <text evidence="3">The sequence shown here is derived from an EMBL/GenBank/DDBJ whole genome shotgun (WGS) entry which is preliminary data.</text>
</comment>
<keyword evidence="2" id="KW-0812">Transmembrane</keyword>
<dbReference type="EMBL" id="JOWA01000110">
    <property type="protein sequence ID" value="KEZ41018.1"/>
    <property type="molecule type" value="Genomic_DNA"/>
</dbReference>
<dbReference type="KEGG" id="sapo:SAPIO_CDS7050"/>
<gene>
    <name evidence="3" type="ORF">SAPIO_CDS7050</name>
</gene>
<reference evidence="3 4" key="1">
    <citation type="journal article" date="2014" name="Genome Announc.">
        <title>Draft genome sequence of the pathogenic fungus Scedosporium apiospermum.</title>
        <authorList>
            <person name="Vandeputte P."/>
            <person name="Ghamrawi S."/>
            <person name="Rechenmann M."/>
            <person name="Iltis A."/>
            <person name="Giraud S."/>
            <person name="Fleury M."/>
            <person name="Thornton C."/>
            <person name="Delhaes L."/>
            <person name="Meyer W."/>
            <person name="Papon N."/>
            <person name="Bouchara J.P."/>
        </authorList>
    </citation>
    <scope>NUCLEOTIDE SEQUENCE [LARGE SCALE GENOMIC DNA]</scope>
    <source>
        <strain evidence="3 4">IHEM 14462</strain>
    </source>
</reference>
<keyword evidence="2" id="KW-1133">Transmembrane helix</keyword>
<dbReference type="PANTHER" id="PTHR43591:SF24">
    <property type="entry name" value="2-METHOXY-6-POLYPRENYL-1,4-BENZOQUINOL METHYLASE, MITOCHONDRIAL"/>
    <property type="match status" value="1"/>
</dbReference>
<dbReference type="CDD" id="cd02440">
    <property type="entry name" value="AdoMet_MTases"/>
    <property type="match status" value="1"/>
</dbReference>
<keyword evidence="4" id="KW-1185">Reference proteome</keyword>